<feature type="domain" description="Phosphoethanolamine transferase N-terminal" evidence="10">
    <location>
        <begin position="67"/>
        <end position="215"/>
    </location>
</feature>
<dbReference type="InterPro" id="IPR058130">
    <property type="entry name" value="PEA_transf_C"/>
</dbReference>
<keyword evidence="2" id="KW-1003">Cell membrane</keyword>
<feature type="transmembrane region" description="Helical" evidence="8">
    <location>
        <begin position="56"/>
        <end position="80"/>
    </location>
</feature>
<evidence type="ECO:0000259" key="10">
    <source>
        <dbReference type="Pfam" id="PF08019"/>
    </source>
</evidence>
<keyword evidence="5 8" id="KW-0812">Transmembrane</keyword>
<dbReference type="Pfam" id="PF08019">
    <property type="entry name" value="EptA_B_N"/>
    <property type="match status" value="1"/>
</dbReference>
<feature type="transmembrane region" description="Helical" evidence="8">
    <location>
        <begin position="163"/>
        <end position="184"/>
    </location>
</feature>
<accession>A0A423PZ10</accession>
<dbReference type="CDD" id="cd16017">
    <property type="entry name" value="LptA"/>
    <property type="match status" value="1"/>
</dbReference>
<dbReference type="Gene3D" id="3.40.720.10">
    <property type="entry name" value="Alkaline Phosphatase, subunit A"/>
    <property type="match status" value="1"/>
</dbReference>
<feature type="transmembrane region" description="Helical" evidence="8">
    <location>
        <begin position="128"/>
        <end position="151"/>
    </location>
</feature>
<dbReference type="InParanoid" id="A0A423PZ10"/>
<sequence length="553" mass="60293">MSLPDPPSSRGHAIPARPQLGVPLLTCLVALFIVGVDNRALWHELADVSHIGQMAGLGFTLAMGAFLTAAMALIFSVFAFRWVYKPFLVVVLLLASVIGYFMQTYGVVIDDNMIRNTLDTDTHEAQSLANAALVVHILLYGVLPSLLVVWVKIRRAVWWRQALIRIGFGLLLAVVAGGALASHYKSFSLTLREHRALRMYINPTYAIYAAVKLAKGEGKAIHHTLVPIAPNAHRVGAHSVHRRILVVVVGETTRAANWGLSGYARPTTPELAARRDIVNFAQATSCGTSTAVSVPCMFSDKPRQAFDTDRAGYTENLLDVLQRAGITVRWEENQPGGCKGVCARVPTTHVNVLNVAGICDNGQCRDEIFRDDLKQRIANTSGDTVIVLHTMGSHGPDYTDRYPPAFRVFTPVCDSNRPQDCSRQALINSYDNTVRYTDHMLAGLIDALSAPGIQADTGLIYLSDHGESLGENGIYLHGFPYLLAPEEQTRIPMIMWLSPGLRADTGIRAGCLVNRAQQPASQDDLFASVLGLMGVDAEDYDPRRDITAGCRGA</sequence>
<evidence type="ECO:0000313" key="11">
    <source>
        <dbReference type="EMBL" id="ROO30841.1"/>
    </source>
</evidence>
<dbReference type="InterPro" id="IPR017850">
    <property type="entry name" value="Alkaline_phosphatase_core_sf"/>
</dbReference>
<evidence type="ECO:0000313" key="12">
    <source>
        <dbReference type="Proteomes" id="UP000285310"/>
    </source>
</evidence>
<dbReference type="GO" id="GO:0005886">
    <property type="term" value="C:plasma membrane"/>
    <property type="evidence" value="ECO:0007669"/>
    <property type="project" value="UniProtKB-SubCell"/>
</dbReference>
<reference evidence="11 12" key="1">
    <citation type="submission" date="2013-10" db="EMBL/GenBank/DDBJ databases">
        <title>Salinisphaera japonica YTM-1 Genome Sequencing.</title>
        <authorList>
            <person name="Lai Q."/>
            <person name="Li C."/>
            <person name="Shao Z."/>
        </authorList>
    </citation>
    <scope>NUCLEOTIDE SEQUENCE [LARGE SCALE GENOMIC DNA]</scope>
    <source>
        <strain evidence="11 12">YTM-1</strain>
    </source>
</reference>
<dbReference type="OrthoDB" id="9786870at2"/>
<dbReference type="GO" id="GO:0016776">
    <property type="term" value="F:phosphotransferase activity, phosphate group as acceptor"/>
    <property type="evidence" value="ECO:0007669"/>
    <property type="project" value="TreeGrafter"/>
</dbReference>
<organism evidence="11 12">
    <name type="scientific">Salinisphaera japonica YTM-1</name>
    <dbReference type="NCBI Taxonomy" id="1209778"/>
    <lineage>
        <taxon>Bacteria</taxon>
        <taxon>Pseudomonadati</taxon>
        <taxon>Pseudomonadota</taxon>
        <taxon>Gammaproteobacteria</taxon>
        <taxon>Salinisphaerales</taxon>
        <taxon>Salinisphaeraceae</taxon>
        <taxon>Salinisphaera</taxon>
    </lineage>
</organism>
<dbReference type="InterPro" id="IPR040423">
    <property type="entry name" value="PEA_transferase"/>
</dbReference>
<evidence type="ECO:0000256" key="8">
    <source>
        <dbReference type="SAM" id="Phobius"/>
    </source>
</evidence>
<dbReference type="GO" id="GO:0009244">
    <property type="term" value="P:lipopolysaccharide core region biosynthetic process"/>
    <property type="evidence" value="ECO:0007669"/>
    <property type="project" value="TreeGrafter"/>
</dbReference>
<dbReference type="FunCoup" id="A0A423PZ10">
    <property type="interactions" value="97"/>
</dbReference>
<dbReference type="NCBIfam" id="NF028537">
    <property type="entry name" value="P_eth_NH2_trans"/>
    <property type="match status" value="1"/>
</dbReference>
<evidence type="ECO:0000256" key="6">
    <source>
        <dbReference type="ARBA" id="ARBA00022989"/>
    </source>
</evidence>
<evidence type="ECO:0000256" key="5">
    <source>
        <dbReference type="ARBA" id="ARBA00022692"/>
    </source>
</evidence>
<dbReference type="AlphaFoldDB" id="A0A423PZ10"/>
<feature type="domain" description="Sulfatase N-terminal" evidence="9">
    <location>
        <begin position="245"/>
        <end position="535"/>
    </location>
</feature>
<name>A0A423PZ10_9GAMM</name>
<dbReference type="PANTHER" id="PTHR30443">
    <property type="entry name" value="INNER MEMBRANE PROTEIN"/>
    <property type="match status" value="1"/>
</dbReference>
<dbReference type="RefSeq" id="WP_123657367.1">
    <property type="nucleotide sequence ID" value="NZ_AYKG01000009.1"/>
</dbReference>
<keyword evidence="12" id="KW-1185">Reference proteome</keyword>
<keyword evidence="6 8" id="KW-1133">Transmembrane helix</keyword>
<evidence type="ECO:0000256" key="4">
    <source>
        <dbReference type="ARBA" id="ARBA00022679"/>
    </source>
</evidence>
<feature type="transmembrane region" description="Helical" evidence="8">
    <location>
        <begin position="20"/>
        <end position="36"/>
    </location>
</feature>
<evidence type="ECO:0000256" key="3">
    <source>
        <dbReference type="ARBA" id="ARBA00022519"/>
    </source>
</evidence>
<evidence type="ECO:0000256" key="7">
    <source>
        <dbReference type="ARBA" id="ARBA00023136"/>
    </source>
</evidence>
<keyword evidence="4" id="KW-0808">Transferase</keyword>
<comment type="subcellular location">
    <subcellularLocation>
        <location evidence="1">Cell inner membrane</location>
        <topology evidence="1">Multi-pass membrane protein</topology>
    </subcellularLocation>
</comment>
<comment type="caution">
    <text evidence="11">The sequence shown here is derived from an EMBL/GenBank/DDBJ whole genome shotgun (WGS) entry which is preliminary data.</text>
</comment>
<proteinExistence type="predicted"/>
<evidence type="ECO:0000256" key="2">
    <source>
        <dbReference type="ARBA" id="ARBA00022475"/>
    </source>
</evidence>
<dbReference type="Proteomes" id="UP000285310">
    <property type="component" value="Unassembled WGS sequence"/>
</dbReference>
<gene>
    <name evidence="11" type="ORF">SAJA_04075</name>
</gene>
<feature type="transmembrane region" description="Helical" evidence="8">
    <location>
        <begin position="87"/>
        <end position="108"/>
    </location>
</feature>
<dbReference type="SUPFAM" id="SSF53649">
    <property type="entry name" value="Alkaline phosphatase-like"/>
    <property type="match status" value="1"/>
</dbReference>
<protein>
    <submittedName>
        <fullName evidence="11">Membrane protein</fullName>
    </submittedName>
</protein>
<dbReference type="EMBL" id="AYKG01000009">
    <property type="protein sequence ID" value="ROO30841.1"/>
    <property type="molecule type" value="Genomic_DNA"/>
</dbReference>
<dbReference type="InterPro" id="IPR012549">
    <property type="entry name" value="EptA-like_N"/>
</dbReference>
<keyword evidence="3" id="KW-0997">Cell inner membrane</keyword>
<dbReference type="InterPro" id="IPR000917">
    <property type="entry name" value="Sulfatase_N"/>
</dbReference>
<evidence type="ECO:0000259" key="9">
    <source>
        <dbReference type="Pfam" id="PF00884"/>
    </source>
</evidence>
<evidence type="ECO:0000256" key="1">
    <source>
        <dbReference type="ARBA" id="ARBA00004429"/>
    </source>
</evidence>
<dbReference type="PANTHER" id="PTHR30443:SF0">
    <property type="entry name" value="PHOSPHOETHANOLAMINE TRANSFERASE EPTA"/>
    <property type="match status" value="1"/>
</dbReference>
<keyword evidence="7 8" id="KW-0472">Membrane</keyword>
<dbReference type="Pfam" id="PF00884">
    <property type="entry name" value="Sulfatase"/>
    <property type="match status" value="1"/>
</dbReference>